<evidence type="ECO:0000313" key="9">
    <source>
        <dbReference type="Proteomes" id="UP000803884"/>
    </source>
</evidence>
<feature type="domain" description="Acyl-CoA oxidase/dehydrogenase middle" evidence="6">
    <location>
        <begin position="206"/>
        <end position="315"/>
    </location>
</feature>
<dbReference type="Pfam" id="PF00441">
    <property type="entry name" value="Acyl-CoA_dh_1"/>
    <property type="match status" value="1"/>
</dbReference>
<evidence type="ECO:0000256" key="3">
    <source>
        <dbReference type="ARBA" id="ARBA00022827"/>
    </source>
</evidence>
<sequence>MADAPVSSSSTTGFFQALPKILPQYTCLHLASDQNEAVDDKVLTRLVRQYLPADGQKAVGKSMHDMSRTVLERSVLAHAVEAETSTPYLRPLTTFGEVNDNDPLVTCEGWKALKAVGIRAGVVKTAYDESVTSHNRRLHQFLLNHTWHHTSTLTMCPMTMTDGAATLLAKHWSEADGDQPGRQAVLKEYYRRLTSDDPGQAWTSGQWMTERSGGSDVRGTETVAARITHSASRQGQDVLGQPLGPWSIDGFKWFSSATDSDMAVMLAQTTRGLSAFVVPMRRETATGSQLNGIRIQRLKNKMGTKGLPTAELELKGARGWLLGEEGKGVREISTILNITRLHTAAGNVSSWSRGLAVSRAYTIARKARGAYLSENLQHNYWMAAETVKYWAATSLTFFGAALLGCAEQGISIMKDTPSSALVSDIETTRHLLRLLTPVIKAQVSMAGVAGLRANMESLGGVGYCENHEDGGILNLAKLFRDSVVATIWEGTVSVMADDVGRVLSDKRIAEGRIVEDVFATWVKKILEPCHKRFPRECAAVEGRLDALVELVSRVKSKPAQLQYSGRWLLEHLEVITAGTLLLHDANTDKDKVASHVAVRYVSTKVAKEDRRKRGDVDWEAEAVIDRKIFLGAGLVSKAEAARL</sequence>
<dbReference type="GO" id="GO:0003995">
    <property type="term" value="F:acyl-CoA dehydrogenase activity"/>
    <property type="evidence" value="ECO:0007669"/>
    <property type="project" value="TreeGrafter"/>
</dbReference>
<dbReference type="GeneID" id="96007282"/>
<name>A0AB34KK62_9PEZI</name>
<dbReference type="Pfam" id="PF18158">
    <property type="entry name" value="AidB_N"/>
    <property type="match status" value="1"/>
</dbReference>
<dbReference type="Gene3D" id="1.20.140.10">
    <property type="entry name" value="Butyryl-CoA Dehydrogenase, subunit A, domain 3"/>
    <property type="match status" value="1"/>
</dbReference>
<dbReference type="Proteomes" id="UP000803884">
    <property type="component" value="Unassembled WGS sequence"/>
</dbReference>
<dbReference type="SUPFAM" id="SSF47203">
    <property type="entry name" value="Acyl-CoA dehydrogenase C-terminal domain-like"/>
    <property type="match status" value="1"/>
</dbReference>
<comment type="cofactor">
    <cofactor evidence="4">
        <name>FAD</name>
        <dbReference type="ChEBI" id="CHEBI:57692"/>
    </cofactor>
</comment>
<organism evidence="8 9">
    <name type="scientific">Cladosporium halotolerans</name>
    <dbReference type="NCBI Taxonomy" id="1052096"/>
    <lineage>
        <taxon>Eukaryota</taxon>
        <taxon>Fungi</taxon>
        <taxon>Dikarya</taxon>
        <taxon>Ascomycota</taxon>
        <taxon>Pezizomycotina</taxon>
        <taxon>Dothideomycetes</taxon>
        <taxon>Dothideomycetidae</taxon>
        <taxon>Cladosporiales</taxon>
        <taxon>Cladosporiaceae</taxon>
        <taxon>Cladosporium</taxon>
    </lineage>
</organism>
<dbReference type="PANTHER" id="PTHR42707">
    <property type="entry name" value="ACYL-COA DEHYDROGENASE"/>
    <property type="match status" value="1"/>
</dbReference>
<evidence type="ECO:0008006" key="10">
    <source>
        <dbReference type="Google" id="ProtNLM"/>
    </source>
</evidence>
<gene>
    <name evidence="8" type="ORF">WHR41_05839</name>
</gene>
<evidence type="ECO:0000259" key="7">
    <source>
        <dbReference type="Pfam" id="PF18158"/>
    </source>
</evidence>
<comment type="caution">
    <text evidence="8">The sequence shown here is derived from an EMBL/GenBank/DDBJ whole genome shotgun (WGS) entry which is preliminary data.</text>
</comment>
<dbReference type="Pfam" id="PF02770">
    <property type="entry name" value="Acyl-CoA_dh_M"/>
    <property type="match status" value="1"/>
</dbReference>
<dbReference type="EMBL" id="JAAQHG020000020">
    <property type="protein sequence ID" value="KAL1585314.1"/>
    <property type="molecule type" value="Genomic_DNA"/>
</dbReference>
<feature type="domain" description="Acyl-CoA dehydrogenase/oxidase C-terminal" evidence="5">
    <location>
        <begin position="326"/>
        <end position="503"/>
    </location>
</feature>
<keyword evidence="2 4" id="KW-0285">Flavoprotein</keyword>
<dbReference type="SUPFAM" id="SSF56645">
    <property type="entry name" value="Acyl-CoA dehydrogenase NM domain-like"/>
    <property type="match status" value="1"/>
</dbReference>
<keyword evidence="3 4" id="KW-0274">FAD</keyword>
<evidence type="ECO:0000256" key="2">
    <source>
        <dbReference type="ARBA" id="ARBA00022630"/>
    </source>
</evidence>
<dbReference type="RefSeq" id="XP_069228420.1">
    <property type="nucleotide sequence ID" value="XM_069374444.1"/>
</dbReference>
<dbReference type="InterPro" id="IPR036250">
    <property type="entry name" value="AcylCo_DH-like_C"/>
</dbReference>
<dbReference type="AlphaFoldDB" id="A0AB34KK62"/>
<evidence type="ECO:0000259" key="5">
    <source>
        <dbReference type="Pfam" id="PF00441"/>
    </source>
</evidence>
<feature type="domain" description="Adaptive response protein AidB N-terminal" evidence="7">
    <location>
        <begin position="33"/>
        <end position="171"/>
    </location>
</feature>
<accession>A0AB34KK62</accession>
<keyword evidence="9" id="KW-1185">Reference proteome</keyword>
<evidence type="ECO:0000256" key="1">
    <source>
        <dbReference type="ARBA" id="ARBA00009347"/>
    </source>
</evidence>
<proteinExistence type="inferred from homology"/>
<dbReference type="PANTHER" id="PTHR42707:SF2">
    <property type="entry name" value="ACD11 DEHYDROGENASE"/>
    <property type="match status" value="1"/>
</dbReference>
<dbReference type="InterPro" id="IPR009075">
    <property type="entry name" value="AcylCo_DH/oxidase_C"/>
</dbReference>
<dbReference type="InterPro" id="IPR009100">
    <property type="entry name" value="AcylCoA_DH/oxidase_NM_dom_sf"/>
</dbReference>
<dbReference type="InterPro" id="IPR006091">
    <property type="entry name" value="Acyl-CoA_Oxase/DH_mid-dom"/>
</dbReference>
<dbReference type="Gene3D" id="2.40.110.20">
    <property type="match status" value="1"/>
</dbReference>
<dbReference type="InterPro" id="IPR041504">
    <property type="entry name" value="AidB_N"/>
</dbReference>
<reference evidence="8 9" key="1">
    <citation type="journal article" date="2020" name="Microbiol. Resour. Announc.">
        <title>Draft Genome Sequence of a Cladosporium Species Isolated from the Mesophotic Ascidian Didemnum maculosum.</title>
        <authorList>
            <person name="Gioti A."/>
            <person name="Siaperas R."/>
            <person name="Nikolaivits E."/>
            <person name="Le Goff G."/>
            <person name="Ouazzani J."/>
            <person name="Kotoulas G."/>
            <person name="Topakas E."/>
        </authorList>
    </citation>
    <scope>NUCLEOTIDE SEQUENCE [LARGE SCALE GENOMIC DNA]</scope>
    <source>
        <strain evidence="8 9">TM138-S3</strain>
    </source>
</reference>
<keyword evidence="4" id="KW-0560">Oxidoreductase</keyword>
<protein>
    <recommendedName>
        <fullName evidence="10">Acyl-CoA dehydrogenase</fullName>
    </recommendedName>
</protein>
<comment type="similarity">
    <text evidence="1 4">Belongs to the acyl-CoA dehydrogenase family.</text>
</comment>
<evidence type="ECO:0000259" key="6">
    <source>
        <dbReference type="Pfam" id="PF02770"/>
    </source>
</evidence>
<dbReference type="InterPro" id="IPR052904">
    <property type="entry name" value="Acyl-CoA_dehydrogenase-like"/>
</dbReference>
<evidence type="ECO:0000313" key="8">
    <source>
        <dbReference type="EMBL" id="KAL1585314.1"/>
    </source>
</evidence>
<evidence type="ECO:0000256" key="4">
    <source>
        <dbReference type="RuleBase" id="RU362125"/>
    </source>
</evidence>